<dbReference type="Pfam" id="PF05170">
    <property type="entry name" value="AsmA"/>
    <property type="match status" value="1"/>
</dbReference>
<accession>A0A4R3M6M6</accession>
<comment type="caution">
    <text evidence="3">The sequence shown here is derived from an EMBL/GenBank/DDBJ whole genome shotgun (WGS) entry which is preliminary data.</text>
</comment>
<dbReference type="InterPro" id="IPR052894">
    <property type="entry name" value="AsmA-related"/>
</dbReference>
<keyword evidence="4" id="KW-1185">Reference proteome</keyword>
<dbReference type="GO" id="GO:0090313">
    <property type="term" value="P:regulation of protein targeting to membrane"/>
    <property type="evidence" value="ECO:0007669"/>
    <property type="project" value="TreeGrafter"/>
</dbReference>
<name>A0A4R3M6M6_9HYPH</name>
<evidence type="ECO:0000313" key="4">
    <source>
        <dbReference type="Proteomes" id="UP000295678"/>
    </source>
</evidence>
<dbReference type="PANTHER" id="PTHR30441">
    <property type="entry name" value="DUF748 DOMAIN-CONTAINING PROTEIN"/>
    <property type="match status" value="1"/>
</dbReference>
<organism evidence="3 4">
    <name type="scientific">Tepidamorphus gemmatus</name>
    <dbReference type="NCBI Taxonomy" id="747076"/>
    <lineage>
        <taxon>Bacteria</taxon>
        <taxon>Pseudomonadati</taxon>
        <taxon>Pseudomonadota</taxon>
        <taxon>Alphaproteobacteria</taxon>
        <taxon>Hyphomicrobiales</taxon>
        <taxon>Tepidamorphaceae</taxon>
        <taxon>Tepidamorphus</taxon>
    </lineage>
</organism>
<proteinExistence type="predicted"/>
<dbReference type="Proteomes" id="UP000295678">
    <property type="component" value="Unassembled WGS sequence"/>
</dbReference>
<evidence type="ECO:0000259" key="2">
    <source>
        <dbReference type="Pfam" id="PF05170"/>
    </source>
</evidence>
<sequence>MHLPVDPQRRTPAGPQQDRSCRSSADIRFTADLRRPAHEAALDVSLSVPDFARFAEAAALPVAAAGRFAYTGALTLGPDSGAIDGRLTIGPHEILADLSIAAEARRPVIGGRVSAQALALGDVRRLAGVARSLATLRTRMAPHDAQGAPAPHRGADDVARHPMRHPRIDVEVGAGRIDVARGEGVSNVSGRLTYDAGMLGAQSMRLAFRQGRFDFNGQMNLAEDRRPFRVDGRLRSWPIQDALEQLAVDLPVSGILNATFDVTSSGSSVQAALSEADGTATLRLVDGVIGTRLIDLAGLVLPSWLTAPSAGTGMARIACMDADLAFAAGATQIRKLVVETDDVIVTAAGRIDFRSDRIDMVAHPRALRPNLIPIVSPFEITGELSSPRIVLEGGVAGRVVAEAPPSAC</sequence>
<gene>
    <name evidence="3" type="ORF">EDC22_10834</name>
</gene>
<reference evidence="3 4" key="1">
    <citation type="submission" date="2019-03" db="EMBL/GenBank/DDBJ databases">
        <title>Genomic Encyclopedia of Type Strains, Phase IV (KMG-IV): sequencing the most valuable type-strain genomes for metagenomic binning, comparative biology and taxonomic classification.</title>
        <authorList>
            <person name="Goeker M."/>
        </authorList>
    </citation>
    <scope>NUCLEOTIDE SEQUENCE [LARGE SCALE GENOMIC DNA]</scope>
    <source>
        <strain evidence="3 4">DSM 19345</strain>
    </source>
</reference>
<protein>
    <submittedName>
        <fullName evidence="3">AsmA-like protein</fullName>
    </submittedName>
</protein>
<feature type="domain" description="AsmA" evidence="2">
    <location>
        <begin position="75"/>
        <end position="335"/>
    </location>
</feature>
<dbReference type="GO" id="GO:0005886">
    <property type="term" value="C:plasma membrane"/>
    <property type="evidence" value="ECO:0007669"/>
    <property type="project" value="TreeGrafter"/>
</dbReference>
<dbReference type="PANTHER" id="PTHR30441:SF4">
    <property type="entry name" value="PROTEIN ASMA"/>
    <property type="match status" value="1"/>
</dbReference>
<evidence type="ECO:0000256" key="1">
    <source>
        <dbReference type="SAM" id="MobiDB-lite"/>
    </source>
</evidence>
<dbReference type="AlphaFoldDB" id="A0A4R3M6M6"/>
<evidence type="ECO:0000313" key="3">
    <source>
        <dbReference type="EMBL" id="TCT08722.1"/>
    </source>
</evidence>
<dbReference type="EMBL" id="SMAK01000008">
    <property type="protein sequence ID" value="TCT08722.1"/>
    <property type="molecule type" value="Genomic_DNA"/>
</dbReference>
<feature type="region of interest" description="Disordered" evidence="1">
    <location>
        <begin position="1"/>
        <end position="23"/>
    </location>
</feature>
<dbReference type="InterPro" id="IPR007844">
    <property type="entry name" value="AsmA"/>
</dbReference>